<evidence type="ECO:0000313" key="5">
    <source>
        <dbReference type="Proteomes" id="UP000245250"/>
    </source>
</evidence>
<organism evidence="4 5">
    <name type="scientific">Flavobacterium crocinum</name>
    <dbReference type="NCBI Taxonomy" id="2183896"/>
    <lineage>
        <taxon>Bacteria</taxon>
        <taxon>Pseudomonadati</taxon>
        <taxon>Bacteroidota</taxon>
        <taxon>Flavobacteriia</taxon>
        <taxon>Flavobacteriales</taxon>
        <taxon>Flavobacteriaceae</taxon>
        <taxon>Flavobacterium</taxon>
    </lineage>
</organism>
<feature type="chain" id="PRO_5015676428" description="Signal peptidase" evidence="3">
    <location>
        <begin position="24"/>
        <end position="98"/>
    </location>
</feature>
<evidence type="ECO:0000256" key="3">
    <source>
        <dbReference type="SAM" id="SignalP"/>
    </source>
</evidence>
<proteinExistence type="predicted"/>
<feature type="compositionally biased region" description="Acidic residues" evidence="1">
    <location>
        <begin position="46"/>
        <end position="60"/>
    </location>
</feature>
<dbReference type="AlphaFoldDB" id="A0A2S1YGX5"/>
<evidence type="ECO:0008006" key="6">
    <source>
        <dbReference type="Google" id="ProtNLM"/>
    </source>
</evidence>
<keyword evidence="2" id="KW-1133">Transmembrane helix</keyword>
<evidence type="ECO:0000256" key="1">
    <source>
        <dbReference type="SAM" id="MobiDB-lite"/>
    </source>
</evidence>
<name>A0A2S1YGX5_9FLAO</name>
<accession>A0A2S1YGX5</accession>
<gene>
    <name evidence="4" type="ORF">HYN56_03235</name>
</gene>
<feature type="region of interest" description="Disordered" evidence="1">
    <location>
        <begin position="25"/>
        <end position="67"/>
    </location>
</feature>
<feature type="signal peptide" evidence="3">
    <location>
        <begin position="1"/>
        <end position="23"/>
    </location>
</feature>
<keyword evidence="5" id="KW-1185">Reference proteome</keyword>
<dbReference type="RefSeq" id="WP_109190862.1">
    <property type="nucleotide sequence ID" value="NZ_CP029255.1"/>
</dbReference>
<dbReference type="Proteomes" id="UP000245250">
    <property type="component" value="Chromosome"/>
</dbReference>
<sequence>MKNLKAPFLAFVVILLNISVASATPTPPPPGKFTARSASVQSVEGTENENDDEGDPEGEGQEGWPDMPIDQNITILLIGGLALGAAVIYRNQTKKASN</sequence>
<dbReference type="KEGG" id="fcr:HYN56_03235"/>
<evidence type="ECO:0000313" key="4">
    <source>
        <dbReference type="EMBL" id="AWK03286.1"/>
    </source>
</evidence>
<dbReference type="EMBL" id="CP029255">
    <property type="protein sequence ID" value="AWK03286.1"/>
    <property type="molecule type" value="Genomic_DNA"/>
</dbReference>
<protein>
    <recommendedName>
        <fullName evidence="6">Signal peptidase</fullName>
    </recommendedName>
</protein>
<keyword evidence="2" id="KW-0812">Transmembrane</keyword>
<keyword evidence="2" id="KW-0472">Membrane</keyword>
<feature type="transmembrane region" description="Helical" evidence="2">
    <location>
        <begin position="73"/>
        <end position="89"/>
    </location>
</feature>
<reference evidence="4 5" key="1">
    <citation type="submission" date="2018-05" db="EMBL/GenBank/DDBJ databases">
        <title>Genome sequencing of Flavobacterium sp. HYN0056.</title>
        <authorList>
            <person name="Yi H."/>
            <person name="Baek C."/>
        </authorList>
    </citation>
    <scope>NUCLEOTIDE SEQUENCE [LARGE SCALE GENOMIC DNA]</scope>
    <source>
        <strain evidence="4 5">HYN0056</strain>
    </source>
</reference>
<evidence type="ECO:0000256" key="2">
    <source>
        <dbReference type="SAM" id="Phobius"/>
    </source>
</evidence>
<keyword evidence="3" id="KW-0732">Signal</keyword>